<gene>
    <name evidence="2" type="ORF">VHEMI07930</name>
</gene>
<dbReference type="Proteomes" id="UP000039046">
    <property type="component" value="Unassembled WGS sequence"/>
</dbReference>
<evidence type="ECO:0000259" key="1">
    <source>
        <dbReference type="Pfam" id="PF20150"/>
    </source>
</evidence>
<dbReference type="InterPro" id="IPR045518">
    <property type="entry name" value="2EXR"/>
</dbReference>
<dbReference type="OrthoDB" id="3473305at2759"/>
<protein>
    <recommendedName>
        <fullName evidence="1">2EXR domain-containing protein</fullName>
    </recommendedName>
</protein>
<evidence type="ECO:0000313" key="3">
    <source>
        <dbReference type="Proteomes" id="UP000039046"/>
    </source>
</evidence>
<dbReference type="HOGENOM" id="CLU_816804_0_0_1"/>
<reference evidence="2 3" key="1">
    <citation type="journal article" date="2015" name="Genome Announc.">
        <title>Draft Genome Sequence and Gene Annotation of the Entomopathogenic Fungus Verticillium hemipterigenum.</title>
        <authorList>
            <person name="Horn F."/>
            <person name="Habel A."/>
            <person name="Scharf D.H."/>
            <person name="Dworschak J."/>
            <person name="Brakhage A.A."/>
            <person name="Guthke R."/>
            <person name="Hertweck C."/>
            <person name="Linde J."/>
        </authorList>
    </citation>
    <scope>NUCLEOTIDE SEQUENCE [LARGE SCALE GENOMIC DNA]</scope>
</reference>
<sequence>MFILFSRLPLELRQRIWLLAVGEDQQAVCPIWPLNLVYDGTRRFETAETLPLLPLTVDTSYPTVMHVCQESRATIQNLAQNSVRFRKSEAAGCDTPFRLYDPDMDILYIGTCAMRLLDLIPFESKIPAQRILEEPQEQPFFDLLVASKHLAFETFDFFEYSWYLWRWMWEYSLPSPSEALNLGLPLPPPSKTLHLVVPSSNFVAENTDQRFKQPGRRCRLKPLSTAALDQVIIHSSTSDYGEYELRSMREALKDIRPRLFSASDELDGQWKWAQQIPVRADTFEEYRNGTWDEVCRDRVYEVGYARALADYASAPPVPLRDRPDPVLTRPHDVDTGFEPWKDPHRMI</sequence>
<proteinExistence type="predicted"/>
<feature type="domain" description="2EXR" evidence="1">
    <location>
        <begin position="2"/>
        <end position="107"/>
    </location>
</feature>
<dbReference type="EMBL" id="CDHN01000004">
    <property type="protein sequence ID" value="CEJ92269.1"/>
    <property type="molecule type" value="Genomic_DNA"/>
</dbReference>
<organism evidence="2 3">
    <name type="scientific">[Torrubiella] hemipterigena</name>
    <dbReference type="NCBI Taxonomy" id="1531966"/>
    <lineage>
        <taxon>Eukaryota</taxon>
        <taxon>Fungi</taxon>
        <taxon>Dikarya</taxon>
        <taxon>Ascomycota</taxon>
        <taxon>Pezizomycotina</taxon>
        <taxon>Sordariomycetes</taxon>
        <taxon>Hypocreomycetidae</taxon>
        <taxon>Hypocreales</taxon>
        <taxon>Clavicipitaceae</taxon>
        <taxon>Clavicipitaceae incertae sedis</taxon>
        <taxon>'Torrubiella' clade</taxon>
    </lineage>
</organism>
<keyword evidence="3" id="KW-1185">Reference proteome</keyword>
<accession>A0A0A1TBX3</accession>
<evidence type="ECO:0000313" key="2">
    <source>
        <dbReference type="EMBL" id="CEJ92269.1"/>
    </source>
</evidence>
<dbReference type="Pfam" id="PF20150">
    <property type="entry name" value="2EXR"/>
    <property type="match status" value="1"/>
</dbReference>
<dbReference type="AlphaFoldDB" id="A0A0A1TBX3"/>
<name>A0A0A1TBX3_9HYPO</name>